<gene>
    <name evidence="1" type="ORF">RCOM_2068520</name>
</gene>
<dbReference type="InParanoid" id="B9TKE6"/>
<name>B9TKE6_RICCO</name>
<accession>B9TKE6</accession>
<dbReference type="AlphaFoldDB" id="B9TKE6"/>
<sequence length="78" mass="8542">MPCIITQRRSLRAIVIGLPVAIENPSMLNPTRNMRIATDSSGAEAPAWRDVTIAPEPQKSTVARKRAAVILTSFVAKW</sequence>
<dbReference type="EMBL" id="EQ985161">
    <property type="protein sequence ID" value="EEF23669.1"/>
    <property type="molecule type" value="Genomic_DNA"/>
</dbReference>
<proteinExistence type="predicted"/>
<keyword evidence="2" id="KW-1185">Reference proteome</keyword>
<protein>
    <submittedName>
        <fullName evidence="1">Uncharacterized protein</fullName>
    </submittedName>
</protein>
<reference evidence="2" key="1">
    <citation type="journal article" date="2010" name="Nat. Biotechnol.">
        <title>Draft genome sequence of the oilseed species Ricinus communis.</title>
        <authorList>
            <person name="Chan A.P."/>
            <person name="Crabtree J."/>
            <person name="Zhao Q."/>
            <person name="Lorenzi H."/>
            <person name="Orvis J."/>
            <person name="Puiu D."/>
            <person name="Melake-Berhan A."/>
            <person name="Jones K.M."/>
            <person name="Redman J."/>
            <person name="Chen G."/>
            <person name="Cahoon E.B."/>
            <person name="Gedil M."/>
            <person name="Stanke M."/>
            <person name="Haas B.J."/>
            <person name="Wortman J.R."/>
            <person name="Fraser-Liggett C.M."/>
            <person name="Ravel J."/>
            <person name="Rabinowicz P.D."/>
        </authorList>
    </citation>
    <scope>NUCLEOTIDE SEQUENCE [LARGE SCALE GENOMIC DNA]</scope>
    <source>
        <strain evidence="2">cv. Hale</strain>
    </source>
</reference>
<dbReference type="Proteomes" id="UP000008311">
    <property type="component" value="Unassembled WGS sequence"/>
</dbReference>
<evidence type="ECO:0000313" key="2">
    <source>
        <dbReference type="Proteomes" id="UP000008311"/>
    </source>
</evidence>
<evidence type="ECO:0000313" key="1">
    <source>
        <dbReference type="EMBL" id="EEF23669.1"/>
    </source>
</evidence>
<organism evidence="1 2">
    <name type="scientific">Ricinus communis</name>
    <name type="common">Castor bean</name>
    <dbReference type="NCBI Taxonomy" id="3988"/>
    <lineage>
        <taxon>Eukaryota</taxon>
        <taxon>Viridiplantae</taxon>
        <taxon>Streptophyta</taxon>
        <taxon>Embryophyta</taxon>
        <taxon>Tracheophyta</taxon>
        <taxon>Spermatophyta</taxon>
        <taxon>Magnoliopsida</taxon>
        <taxon>eudicotyledons</taxon>
        <taxon>Gunneridae</taxon>
        <taxon>Pentapetalae</taxon>
        <taxon>rosids</taxon>
        <taxon>fabids</taxon>
        <taxon>Malpighiales</taxon>
        <taxon>Euphorbiaceae</taxon>
        <taxon>Acalyphoideae</taxon>
        <taxon>Acalypheae</taxon>
        <taxon>Ricinus</taxon>
    </lineage>
</organism>